<evidence type="ECO:0000313" key="2">
    <source>
        <dbReference type="EMBL" id="WOH15866.1"/>
    </source>
</evidence>
<dbReference type="PANTHER" id="PTHR21726">
    <property type="entry name" value="PHOSPHATIDYLINOSITOL N-ACETYLGLUCOSAMINYLTRANSFERASE SUBUNIT P DOWN SYNDROME CRITICAL REGION PROTEIN 5 -RELATED"/>
    <property type="match status" value="1"/>
</dbReference>
<reference evidence="2" key="2">
    <citation type="submission" date="2022-03" db="EMBL/GenBank/DDBJ databases">
        <title>Draft title - Genomic analysis of global carrot germplasm unveils the trajectory of domestication and the origin of high carotenoid orange carrot.</title>
        <authorList>
            <person name="Iorizzo M."/>
            <person name="Ellison S."/>
            <person name="Senalik D."/>
            <person name="Macko-Podgorni A."/>
            <person name="Grzebelus D."/>
            <person name="Bostan H."/>
            <person name="Rolling W."/>
            <person name="Curaba J."/>
            <person name="Simon P."/>
        </authorList>
    </citation>
    <scope>NUCLEOTIDE SEQUENCE</scope>
    <source>
        <tissue evidence="2">Leaf</tissue>
    </source>
</reference>
<evidence type="ECO:0000256" key="1">
    <source>
        <dbReference type="SAM" id="MobiDB-lite"/>
    </source>
</evidence>
<sequence length="922" mass="101427">MGVDKQGSKTGGGYVGGFLHLFDWNTKSRKKLFASKSDPPERLKQKKRDDGNYLTTQLHLMDQDDSLAGSSFKGSSDYSCASSVTDDDIGGSKAPGVVAKLMGLDSLPTSNFSEAYSTPFFDSRSLKDSYYHKRSEEFNDNHPIMHSGNMFNRTQEPLRNNIDSKQQKTVSSPFKKFQTEVLPPKSAKSIPLTHHKLLSPIKSGGFHPSKNAVHIMEAAARRIESGSQVISKAKMPPVGSSVPLKVRDLKERAEAARRPLKLAETSQKPAESIAVKNIKGQSTDKNLNRSLDTKTFIASSDLAESSVGSRNKGKSVSLALQAKVNVQKRGLTPNCNRNSVGLKEQGEVTSNQIFKSQPSVQRSSHKKSHTSNPPSVLRQNNQKQNCSTEREKVASKSLPYNNIQGKKVISGDSSVGRQRSSSKNSGNSKVGSRKIGREIIDDGKDLPYSSTSVTRKKRCIDGDFNFQKDRAVVDNENNGKATQSDGVMDSKFSWAEDSKRNGMDVISFTFTAPMGRSLPVPETSRDVLEKNNAFSADFEGKKVFFNSGGTNGLRSSSVGCNVIEGDALSALLEQKLRELSLRVESSGHKTGEAGSSASSFQDQTPLKTVAKPTKLHVEGSKRGSWTDSLDEQQSPVFSSTTYEKGRISKHKLQDVEDMFDCGISSSEARKMLSCRNPSPVSILEPSIFAESCNSTDTGDSFSIEGLVSSKQCSSSVQGQDVYDIRCSKKFHVIETDAELSDSASSSSTRVVATKHANIAVIDAVRPVKWELEYVKTILCNTETMFKDVSAGRTSEIIDPRLFDQLETQKGELCLQRKVIFDCVGECMDLRFRKYVGGGYKAWEKGLSMARREDWLAEEIHREISSWEAMGDCMVDELVDKDMSSQCGRWLDFSVEASELGAEIERRILNSLLNEVISDILVL</sequence>
<dbReference type="Gramene" id="KZM82913">
    <property type="protein sequence ID" value="KZM82913"/>
    <property type="gene ID" value="DCAR_030482"/>
</dbReference>
<dbReference type="OMA" id="RRVDGYM"/>
<dbReference type="PANTHER" id="PTHR21726:SF29">
    <property type="entry name" value="EXPRESSED PROTEIN"/>
    <property type="match status" value="1"/>
</dbReference>
<feature type="compositionally biased region" description="Polar residues" evidence="1">
    <location>
        <begin position="347"/>
        <end position="362"/>
    </location>
</feature>
<feature type="region of interest" description="Disordered" evidence="1">
    <location>
        <begin position="330"/>
        <end position="452"/>
    </location>
</feature>
<dbReference type="InterPro" id="IPR025486">
    <property type="entry name" value="DUF4378"/>
</dbReference>
<feature type="compositionally biased region" description="Polar residues" evidence="1">
    <location>
        <begin position="370"/>
        <end position="387"/>
    </location>
</feature>
<feature type="compositionally biased region" description="Basic and acidic residues" evidence="1">
    <location>
        <begin position="435"/>
        <end position="445"/>
    </location>
</feature>
<dbReference type="OrthoDB" id="765769at2759"/>
<keyword evidence="3" id="KW-1185">Reference proteome</keyword>
<feature type="region of interest" description="Disordered" evidence="1">
    <location>
        <begin position="617"/>
        <end position="640"/>
    </location>
</feature>
<dbReference type="EMBL" id="CP093351">
    <property type="protein sequence ID" value="WOH15866.1"/>
    <property type="molecule type" value="Genomic_DNA"/>
</dbReference>
<dbReference type="Proteomes" id="UP000077755">
    <property type="component" value="Chromosome 9"/>
</dbReference>
<feature type="compositionally biased region" description="Polar residues" evidence="1">
    <location>
        <begin position="623"/>
        <end position="640"/>
    </location>
</feature>
<proteinExistence type="predicted"/>
<protein>
    <submittedName>
        <fullName evidence="2">Uncharacterized protein</fullName>
    </submittedName>
</protein>
<accession>A0A175YHC1</accession>
<dbReference type="InterPro" id="IPR032795">
    <property type="entry name" value="DUF3741-assoc"/>
</dbReference>
<gene>
    <name evidence="2" type="ORF">DCAR_0935412</name>
</gene>
<reference evidence="2" key="1">
    <citation type="journal article" date="2016" name="Nat. Genet.">
        <title>A high-quality carrot genome assembly provides new insights into carotenoid accumulation and asterid genome evolution.</title>
        <authorList>
            <person name="Iorizzo M."/>
            <person name="Ellison S."/>
            <person name="Senalik D."/>
            <person name="Zeng P."/>
            <person name="Satapoomin P."/>
            <person name="Huang J."/>
            <person name="Bowman M."/>
            <person name="Iovene M."/>
            <person name="Sanseverino W."/>
            <person name="Cavagnaro P."/>
            <person name="Yildiz M."/>
            <person name="Macko-Podgorni A."/>
            <person name="Moranska E."/>
            <person name="Grzebelus E."/>
            <person name="Grzebelus D."/>
            <person name="Ashrafi H."/>
            <person name="Zheng Z."/>
            <person name="Cheng S."/>
            <person name="Spooner D."/>
            <person name="Van Deynze A."/>
            <person name="Simon P."/>
        </authorList>
    </citation>
    <scope>NUCLEOTIDE SEQUENCE</scope>
    <source>
        <tissue evidence="2">Leaf</tissue>
    </source>
</reference>
<evidence type="ECO:0000313" key="3">
    <source>
        <dbReference type="Proteomes" id="UP000077755"/>
    </source>
</evidence>
<organism evidence="2 3">
    <name type="scientific">Daucus carota subsp. sativus</name>
    <name type="common">Carrot</name>
    <dbReference type="NCBI Taxonomy" id="79200"/>
    <lineage>
        <taxon>Eukaryota</taxon>
        <taxon>Viridiplantae</taxon>
        <taxon>Streptophyta</taxon>
        <taxon>Embryophyta</taxon>
        <taxon>Tracheophyta</taxon>
        <taxon>Spermatophyta</taxon>
        <taxon>Magnoliopsida</taxon>
        <taxon>eudicotyledons</taxon>
        <taxon>Gunneridae</taxon>
        <taxon>Pentapetalae</taxon>
        <taxon>asterids</taxon>
        <taxon>campanulids</taxon>
        <taxon>Apiales</taxon>
        <taxon>Apiaceae</taxon>
        <taxon>Apioideae</taxon>
        <taxon>Scandiceae</taxon>
        <taxon>Daucinae</taxon>
        <taxon>Daucus</taxon>
        <taxon>Daucus sect. Daucus</taxon>
    </lineage>
</organism>
<name>A0A175YHC1_DAUCS</name>
<dbReference type="KEGG" id="dcr:108203091"/>
<dbReference type="Pfam" id="PF14309">
    <property type="entry name" value="DUF4378"/>
    <property type="match status" value="1"/>
</dbReference>
<dbReference type="AlphaFoldDB" id="A0A175YHC1"/>
<dbReference type="Pfam" id="PF14383">
    <property type="entry name" value="VARLMGL"/>
    <property type="match status" value="1"/>
</dbReference>
<feature type="compositionally biased region" description="Low complexity" evidence="1">
    <location>
        <begin position="416"/>
        <end position="430"/>
    </location>
</feature>